<dbReference type="GO" id="GO:0003697">
    <property type="term" value="F:single-stranded DNA binding"/>
    <property type="evidence" value="ECO:0007669"/>
    <property type="project" value="TreeGrafter"/>
</dbReference>
<dbReference type="GO" id="GO:0006303">
    <property type="term" value="P:double-strand break repair via nonhomologous end joining"/>
    <property type="evidence" value="ECO:0007669"/>
    <property type="project" value="TreeGrafter"/>
</dbReference>
<dbReference type="Proteomes" id="UP000887116">
    <property type="component" value="Unassembled WGS sequence"/>
</dbReference>
<dbReference type="GO" id="GO:0005634">
    <property type="term" value="C:nucleus"/>
    <property type="evidence" value="ECO:0007669"/>
    <property type="project" value="TreeGrafter"/>
</dbReference>
<keyword evidence="2" id="KW-1185">Reference proteome</keyword>
<dbReference type="PANTHER" id="PTHR46060">
    <property type="entry name" value="MARINER MOS1 TRANSPOSASE-LIKE PROTEIN"/>
    <property type="match status" value="1"/>
</dbReference>
<name>A0A8X6L7I1_TRICU</name>
<dbReference type="GO" id="GO:0000729">
    <property type="term" value="P:DNA double-strand break processing"/>
    <property type="evidence" value="ECO:0007669"/>
    <property type="project" value="TreeGrafter"/>
</dbReference>
<protein>
    <recommendedName>
        <fullName evidence="3">Transposase</fullName>
    </recommendedName>
</protein>
<evidence type="ECO:0000313" key="2">
    <source>
        <dbReference type="Proteomes" id="UP000887116"/>
    </source>
</evidence>
<dbReference type="GO" id="GO:0044774">
    <property type="term" value="P:mitotic DNA integrity checkpoint signaling"/>
    <property type="evidence" value="ECO:0007669"/>
    <property type="project" value="TreeGrafter"/>
</dbReference>
<dbReference type="PANTHER" id="PTHR46060:SF2">
    <property type="entry name" value="HISTONE-LYSINE N-METHYLTRANSFERASE SETMAR"/>
    <property type="match status" value="1"/>
</dbReference>
<dbReference type="GO" id="GO:0046975">
    <property type="term" value="F:histone H3K36 methyltransferase activity"/>
    <property type="evidence" value="ECO:0007669"/>
    <property type="project" value="TreeGrafter"/>
</dbReference>
<dbReference type="GO" id="GO:0015074">
    <property type="term" value="P:DNA integration"/>
    <property type="evidence" value="ECO:0007669"/>
    <property type="project" value="TreeGrafter"/>
</dbReference>
<dbReference type="InterPro" id="IPR052709">
    <property type="entry name" value="Transposase-MT_Hybrid"/>
</dbReference>
<reference evidence="1" key="1">
    <citation type="submission" date="2020-07" db="EMBL/GenBank/DDBJ databases">
        <title>Multicomponent nature underlies the extraordinary mechanical properties of spider dragline silk.</title>
        <authorList>
            <person name="Kono N."/>
            <person name="Nakamura H."/>
            <person name="Mori M."/>
            <person name="Yoshida Y."/>
            <person name="Ohtoshi R."/>
            <person name="Malay A.D."/>
            <person name="Moran D.A.P."/>
            <person name="Tomita M."/>
            <person name="Numata K."/>
            <person name="Arakawa K."/>
        </authorList>
    </citation>
    <scope>NUCLEOTIDE SEQUENCE</scope>
</reference>
<dbReference type="GO" id="GO:0000793">
    <property type="term" value="C:condensed chromosome"/>
    <property type="evidence" value="ECO:0007669"/>
    <property type="project" value="TreeGrafter"/>
</dbReference>
<accession>A0A8X6L7I1</accession>
<dbReference type="AlphaFoldDB" id="A0A8X6L7I1"/>
<sequence>MLAEDFNVNQSTVVRRLKWLGKVWTIAGWVLHKLSYTNRADYVRSFTELLQKNEQIPFLKDLVTGMSHSFSSKPSQEIKGLHFDRCVSQRNTETFHCKKAMWCVWWDSSGIIYWEVISNGICYWFNDVDERQQ</sequence>
<organism evidence="1 2">
    <name type="scientific">Trichonephila clavata</name>
    <name type="common">Joro spider</name>
    <name type="synonym">Nephila clavata</name>
    <dbReference type="NCBI Taxonomy" id="2740835"/>
    <lineage>
        <taxon>Eukaryota</taxon>
        <taxon>Metazoa</taxon>
        <taxon>Ecdysozoa</taxon>
        <taxon>Arthropoda</taxon>
        <taxon>Chelicerata</taxon>
        <taxon>Arachnida</taxon>
        <taxon>Araneae</taxon>
        <taxon>Araneomorphae</taxon>
        <taxon>Entelegynae</taxon>
        <taxon>Araneoidea</taxon>
        <taxon>Nephilidae</taxon>
        <taxon>Trichonephila</taxon>
    </lineage>
</organism>
<evidence type="ECO:0000313" key="1">
    <source>
        <dbReference type="EMBL" id="GFQ98206.1"/>
    </source>
</evidence>
<dbReference type="GO" id="GO:0031297">
    <property type="term" value="P:replication fork processing"/>
    <property type="evidence" value="ECO:0007669"/>
    <property type="project" value="TreeGrafter"/>
</dbReference>
<dbReference type="InterPro" id="IPR001888">
    <property type="entry name" value="Transposase_1"/>
</dbReference>
<dbReference type="Gene3D" id="3.30.420.10">
    <property type="entry name" value="Ribonuclease H-like superfamily/Ribonuclease H"/>
    <property type="match status" value="1"/>
</dbReference>
<evidence type="ECO:0008006" key="3">
    <source>
        <dbReference type="Google" id="ProtNLM"/>
    </source>
</evidence>
<dbReference type="GO" id="GO:0003690">
    <property type="term" value="F:double-stranded DNA binding"/>
    <property type="evidence" value="ECO:0007669"/>
    <property type="project" value="TreeGrafter"/>
</dbReference>
<dbReference type="GO" id="GO:0000014">
    <property type="term" value="F:single-stranded DNA endodeoxyribonuclease activity"/>
    <property type="evidence" value="ECO:0007669"/>
    <property type="project" value="TreeGrafter"/>
</dbReference>
<gene>
    <name evidence="1" type="ORF">TNCT_462461</name>
</gene>
<dbReference type="Pfam" id="PF01359">
    <property type="entry name" value="Transposase_1"/>
    <property type="match status" value="1"/>
</dbReference>
<dbReference type="GO" id="GO:0044547">
    <property type="term" value="F:DNA topoisomerase binding"/>
    <property type="evidence" value="ECO:0007669"/>
    <property type="project" value="TreeGrafter"/>
</dbReference>
<dbReference type="GO" id="GO:0042800">
    <property type="term" value="F:histone H3K4 methyltransferase activity"/>
    <property type="evidence" value="ECO:0007669"/>
    <property type="project" value="TreeGrafter"/>
</dbReference>
<dbReference type="OrthoDB" id="8028980at2759"/>
<proteinExistence type="predicted"/>
<comment type="caution">
    <text evidence="1">The sequence shown here is derived from an EMBL/GenBank/DDBJ whole genome shotgun (WGS) entry which is preliminary data.</text>
</comment>
<dbReference type="GO" id="GO:0035861">
    <property type="term" value="C:site of double-strand break"/>
    <property type="evidence" value="ECO:0007669"/>
    <property type="project" value="TreeGrafter"/>
</dbReference>
<dbReference type="InterPro" id="IPR036397">
    <property type="entry name" value="RNaseH_sf"/>
</dbReference>
<dbReference type="EMBL" id="BMAO01014951">
    <property type="protein sequence ID" value="GFQ98206.1"/>
    <property type="molecule type" value="Genomic_DNA"/>
</dbReference>